<reference evidence="3 4" key="1">
    <citation type="submission" date="2020-11" db="EMBL/GenBank/DDBJ databases">
        <title>The genome sequence of Erythrobacter sp. 6D36.</title>
        <authorList>
            <person name="Liu Y."/>
        </authorList>
    </citation>
    <scope>NUCLEOTIDE SEQUENCE [LARGE SCALE GENOMIC DNA]</scope>
    <source>
        <strain evidence="3 4">6D36</strain>
    </source>
</reference>
<dbReference type="Proteomes" id="UP000594459">
    <property type="component" value="Chromosome"/>
</dbReference>
<evidence type="ECO:0000313" key="3">
    <source>
        <dbReference type="EMBL" id="QPC99347.1"/>
    </source>
</evidence>
<dbReference type="InterPro" id="IPR006076">
    <property type="entry name" value="FAD-dep_OxRdtase"/>
</dbReference>
<evidence type="ECO:0000313" key="4">
    <source>
        <dbReference type="Proteomes" id="UP000594459"/>
    </source>
</evidence>
<dbReference type="PANTHER" id="PTHR13847:SF287">
    <property type="entry name" value="FAD-DEPENDENT OXIDOREDUCTASE DOMAIN-CONTAINING PROTEIN 1"/>
    <property type="match status" value="1"/>
</dbReference>
<dbReference type="InterPro" id="IPR036188">
    <property type="entry name" value="FAD/NAD-bd_sf"/>
</dbReference>
<name>A0A7S8IV33_9SPHN</name>
<proteinExistence type="predicted"/>
<dbReference type="Gene3D" id="3.30.9.10">
    <property type="entry name" value="D-Amino Acid Oxidase, subunit A, domain 2"/>
    <property type="match status" value="1"/>
</dbReference>
<dbReference type="Gene3D" id="3.50.50.60">
    <property type="entry name" value="FAD/NAD(P)-binding domain"/>
    <property type="match status" value="1"/>
</dbReference>
<dbReference type="KEGG" id="qso:IRL76_01865"/>
<accession>A0A7S8IV33</accession>
<dbReference type="GO" id="GO:0005737">
    <property type="term" value="C:cytoplasm"/>
    <property type="evidence" value="ECO:0007669"/>
    <property type="project" value="TreeGrafter"/>
</dbReference>
<dbReference type="GO" id="GO:0016491">
    <property type="term" value="F:oxidoreductase activity"/>
    <property type="evidence" value="ECO:0007669"/>
    <property type="project" value="UniProtKB-KW"/>
</dbReference>
<dbReference type="RefSeq" id="WP_200982642.1">
    <property type="nucleotide sequence ID" value="NZ_CP064654.1"/>
</dbReference>
<evidence type="ECO:0000256" key="1">
    <source>
        <dbReference type="ARBA" id="ARBA00023002"/>
    </source>
</evidence>
<dbReference type="Pfam" id="PF01266">
    <property type="entry name" value="DAO"/>
    <property type="match status" value="1"/>
</dbReference>
<gene>
    <name evidence="3" type="ORF">IRL76_01865</name>
</gene>
<evidence type="ECO:0000259" key="2">
    <source>
        <dbReference type="Pfam" id="PF01266"/>
    </source>
</evidence>
<sequence length="365" mass="39295">MTTYDFAIVGAGIAGASLAAELSEHGARVLVMEAEDRPGYHSTGRSAAFWEECYGGPEIVPLTLASGPYLKEHGFLSARGALYIARDGEESGLDEFMDTFGETGVTIERLGRAGLERQIEGIRPGWSGAIWEPACADIDVAGLHAHYLSMAKRNGVDLVCRARLGSAERRGGTWTLQTEAGEQFRAKVLVNAAGAWADEVAAIAGAKPMGIQPLRRTVVQLRVEPAPPSDLPLVLDMEGSFYFKPESGRLWLSPHDEEPSDPCDAAPEELAVAEAIDRLEKVVDWKIIAVERKWAGLRSFAPDRCPVYGDDPFCEGFAWFAGQGGYGIQTAPAAARLTSQLLLGLERDAMTASLDASLYSPARRG</sequence>
<protein>
    <submittedName>
        <fullName evidence="3">FAD-binding oxidoreductase</fullName>
    </submittedName>
</protein>
<dbReference type="PANTHER" id="PTHR13847">
    <property type="entry name" value="SARCOSINE DEHYDROGENASE-RELATED"/>
    <property type="match status" value="1"/>
</dbReference>
<keyword evidence="1" id="KW-0560">Oxidoreductase</keyword>
<organism evidence="3 4">
    <name type="scientific">Qipengyuania soli</name>
    <dbReference type="NCBI Taxonomy" id="2782568"/>
    <lineage>
        <taxon>Bacteria</taxon>
        <taxon>Pseudomonadati</taxon>
        <taxon>Pseudomonadota</taxon>
        <taxon>Alphaproteobacteria</taxon>
        <taxon>Sphingomonadales</taxon>
        <taxon>Erythrobacteraceae</taxon>
        <taxon>Qipengyuania</taxon>
    </lineage>
</organism>
<keyword evidence="4" id="KW-1185">Reference proteome</keyword>
<dbReference type="SUPFAM" id="SSF51905">
    <property type="entry name" value="FAD/NAD(P)-binding domain"/>
    <property type="match status" value="1"/>
</dbReference>
<dbReference type="AlphaFoldDB" id="A0A7S8IV33"/>
<dbReference type="EMBL" id="CP064654">
    <property type="protein sequence ID" value="QPC99347.1"/>
    <property type="molecule type" value="Genomic_DNA"/>
</dbReference>
<feature type="domain" description="FAD dependent oxidoreductase" evidence="2">
    <location>
        <begin position="5"/>
        <end position="341"/>
    </location>
</feature>